<accession>A0A0U1R2E3</accession>
<feature type="transmembrane region" description="Helical" evidence="1">
    <location>
        <begin position="31"/>
        <end position="49"/>
    </location>
</feature>
<evidence type="ECO:0000256" key="1">
    <source>
        <dbReference type="SAM" id="Phobius"/>
    </source>
</evidence>
<evidence type="ECO:0000313" key="4">
    <source>
        <dbReference type="Proteomes" id="UP000002412"/>
    </source>
</evidence>
<keyword evidence="1" id="KW-0812">Transmembrane</keyword>
<sequence length="275" mass="30519">MRINLTFLYTLILINSGVVAAAQSSPTSGSPYSSLVVLIALIALVIYVFRKIKTNKNKDVDSNKKGKLTTVLLWILFVFMLIFSFSTFAIESYGRGMIFGGIAVGLFVILRRSRRRDKEAQEKRARQDIITKEQVNKVHDGELPTANPRKAILRNDEIAYFAEFAKLRENKTVGYSSGGSSVRVRVAKGVSIGSGGGRSRAMKEDIITSEGELVITNRRVIFAGNNKSFETPLTKLTNYESYLDGIKFHMDSKSYLLLMDESNAALADAILDNIT</sequence>
<dbReference type="HOGENOM" id="CLU_1011752_0_0_6"/>
<dbReference type="KEGG" id="ypi:YpsIP31758_2932"/>
<dbReference type="AlphaFoldDB" id="A0A0U1R2E3"/>
<name>A0A0U1R2E3_YERP3</name>
<feature type="signal peptide" evidence="2">
    <location>
        <begin position="1"/>
        <end position="20"/>
    </location>
</feature>
<feature type="transmembrane region" description="Helical" evidence="1">
    <location>
        <begin position="70"/>
        <end position="90"/>
    </location>
</feature>
<dbReference type="RefSeq" id="WP_012105508.1">
    <property type="nucleotide sequence ID" value="NC_009708.1"/>
</dbReference>
<keyword evidence="1" id="KW-1133">Transmembrane helix</keyword>
<dbReference type="GeneID" id="96665094"/>
<organism evidence="3 4">
    <name type="scientific">Yersinia pseudotuberculosis serotype O:1b (strain IP 31758)</name>
    <dbReference type="NCBI Taxonomy" id="349747"/>
    <lineage>
        <taxon>Bacteria</taxon>
        <taxon>Pseudomonadati</taxon>
        <taxon>Pseudomonadota</taxon>
        <taxon>Gammaproteobacteria</taxon>
        <taxon>Enterobacterales</taxon>
        <taxon>Yersiniaceae</taxon>
        <taxon>Yersinia</taxon>
    </lineage>
</organism>
<reference evidence="3 4" key="1">
    <citation type="journal article" date="2007" name="PLoS Genet.">
        <title>The complete genome sequence of Yersinia pseudotuberculosis IP31758, the causative agent of Far East scarlet-like fever.</title>
        <authorList>
            <person name="Eppinger M."/>
            <person name="Rosovitz M.J."/>
            <person name="Fricke W.F."/>
            <person name="Rasko D.A."/>
            <person name="Kokorina G."/>
            <person name="Fayolle C."/>
            <person name="Lindler L.E."/>
            <person name="Carniel E."/>
            <person name="Ravel J."/>
        </authorList>
    </citation>
    <scope>NUCLEOTIDE SEQUENCE [LARGE SCALE GENOMIC DNA]</scope>
    <source>
        <strain evidence="3 4">IP 31758</strain>
    </source>
</reference>
<protein>
    <submittedName>
        <fullName evidence="3">Uncharacterized protein</fullName>
    </submittedName>
</protein>
<evidence type="ECO:0000313" key="3">
    <source>
        <dbReference type="EMBL" id="ABS49433.1"/>
    </source>
</evidence>
<dbReference type="EMBL" id="CP000720">
    <property type="protein sequence ID" value="ABS49433.1"/>
    <property type="molecule type" value="Genomic_DNA"/>
</dbReference>
<evidence type="ECO:0000256" key="2">
    <source>
        <dbReference type="SAM" id="SignalP"/>
    </source>
</evidence>
<feature type="chain" id="PRO_5006714121" evidence="2">
    <location>
        <begin position="21"/>
        <end position="275"/>
    </location>
</feature>
<keyword evidence="1" id="KW-0472">Membrane</keyword>
<feature type="transmembrane region" description="Helical" evidence="1">
    <location>
        <begin position="96"/>
        <end position="113"/>
    </location>
</feature>
<gene>
    <name evidence="3" type="ordered locus">YpsIP31758_2932</name>
</gene>
<keyword evidence="2" id="KW-0732">Signal</keyword>
<dbReference type="Proteomes" id="UP000002412">
    <property type="component" value="Chromosome"/>
</dbReference>
<proteinExistence type="predicted"/>